<accession>A0A138ZYZ8</accession>
<evidence type="ECO:0000313" key="2">
    <source>
        <dbReference type="EMBL" id="KXS09638.1"/>
    </source>
</evidence>
<feature type="region of interest" description="Disordered" evidence="1">
    <location>
        <begin position="274"/>
        <end position="318"/>
    </location>
</feature>
<sequence length="411" mass="43943">MSELTLVGFAEGVATFSPNELEAGSFTDGLGIAADPSPERKRRGLFAGLLDVGTKGWRAMGEIATRTADAIAGTTTPGPVKLAHEVISDTSTVNEPMGSKQSRQRTPNNPRNIPSKSFFQTGPVLAAELNGTRQHSEKLNAPPIVQKVLGLSHGPKGYANGHYDTPPIAIEKNRQGARKTIAQALPHSYEPPRTLWAQREPHTRGATVSSLQIQTTFDHSGLNTPTRHASNLNQMAQCVAPSEGPPLIHPVPVRSRNASASSLKSLQMMVGTNSNTIGSTSTFRDPPQAPSLPEAAAQRRKLQDAQGPEQAPRVAKAQYSDPYPGLVLSPCRKQARNETQHTAIGKVMKKNETETSAKERSHSFLSSLPLIGQIAPGKSGVDVLGFCEEGRAGFILEADRRRGNTVTGSLI</sequence>
<gene>
    <name evidence="2" type="ORF">M427DRAFT_219516</name>
</gene>
<dbReference type="EMBL" id="KQ965857">
    <property type="protein sequence ID" value="KXS09638.1"/>
    <property type="molecule type" value="Genomic_DNA"/>
</dbReference>
<protein>
    <submittedName>
        <fullName evidence="2">Uncharacterized protein</fullName>
    </submittedName>
</protein>
<proteinExistence type="predicted"/>
<dbReference type="AlphaFoldDB" id="A0A138ZYZ8"/>
<keyword evidence="3" id="KW-1185">Reference proteome</keyword>
<organism evidence="2 3">
    <name type="scientific">Gonapodya prolifera (strain JEL478)</name>
    <name type="common">Monoblepharis prolifera</name>
    <dbReference type="NCBI Taxonomy" id="1344416"/>
    <lineage>
        <taxon>Eukaryota</taxon>
        <taxon>Fungi</taxon>
        <taxon>Fungi incertae sedis</taxon>
        <taxon>Chytridiomycota</taxon>
        <taxon>Chytridiomycota incertae sedis</taxon>
        <taxon>Monoblepharidomycetes</taxon>
        <taxon>Monoblepharidales</taxon>
        <taxon>Gonapodyaceae</taxon>
        <taxon>Gonapodya</taxon>
    </lineage>
</organism>
<evidence type="ECO:0000256" key="1">
    <source>
        <dbReference type="SAM" id="MobiDB-lite"/>
    </source>
</evidence>
<reference evidence="2 3" key="1">
    <citation type="journal article" date="2015" name="Genome Biol. Evol.">
        <title>Phylogenomic analyses indicate that early fungi evolved digesting cell walls of algal ancestors of land plants.</title>
        <authorList>
            <person name="Chang Y."/>
            <person name="Wang S."/>
            <person name="Sekimoto S."/>
            <person name="Aerts A.L."/>
            <person name="Choi C."/>
            <person name="Clum A."/>
            <person name="LaButti K.M."/>
            <person name="Lindquist E.A."/>
            <person name="Yee Ngan C."/>
            <person name="Ohm R.A."/>
            <person name="Salamov A.A."/>
            <person name="Grigoriev I.V."/>
            <person name="Spatafora J.W."/>
            <person name="Berbee M.L."/>
        </authorList>
    </citation>
    <scope>NUCLEOTIDE SEQUENCE [LARGE SCALE GENOMIC DNA]</scope>
    <source>
        <strain evidence="2 3">JEL478</strain>
    </source>
</reference>
<name>A0A138ZYZ8_GONPJ</name>
<evidence type="ECO:0000313" key="3">
    <source>
        <dbReference type="Proteomes" id="UP000070544"/>
    </source>
</evidence>
<feature type="region of interest" description="Disordered" evidence="1">
    <location>
        <begin position="89"/>
        <end position="118"/>
    </location>
</feature>
<dbReference type="Proteomes" id="UP000070544">
    <property type="component" value="Unassembled WGS sequence"/>
</dbReference>